<dbReference type="KEGG" id="halu:HUG12_08010"/>
<dbReference type="InterPro" id="IPR056411">
    <property type="entry name" value="CysS_C"/>
</dbReference>
<proteinExistence type="inferred from homology"/>
<dbReference type="InterPro" id="IPR014729">
    <property type="entry name" value="Rossmann-like_a/b/a_fold"/>
</dbReference>
<dbReference type="SMART" id="SM00840">
    <property type="entry name" value="DALR_2"/>
    <property type="match status" value="1"/>
</dbReference>
<dbReference type="PANTHER" id="PTHR10890:SF3">
    <property type="entry name" value="CYSTEINE--TRNA LIGASE, CYTOPLASMIC"/>
    <property type="match status" value="1"/>
</dbReference>
<dbReference type="CDD" id="cd00672">
    <property type="entry name" value="CysRS_core"/>
    <property type="match status" value="1"/>
</dbReference>
<feature type="short sequence motif" description="'HIGH' region" evidence="12">
    <location>
        <begin position="31"/>
        <end position="41"/>
    </location>
</feature>
<dbReference type="OrthoDB" id="9445at2157"/>
<evidence type="ECO:0000313" key="15">
    <source>
        <dbReference type="EMBL" id="QLG61673.1"/>
    </source>
</evidence>
<dbReference type="PRINTS" id="PR00983">
    <property type="entry name" value="TRNASYNTHCYS"/>
</dbReference>
<feature type="domain" description="Cysteinyl-tRNA synthetase class Ia DALR" evidence="14">
    <location>
        <begin position="378"/>
        <end position="460"/>
    </location>
</feature>
<dbReference type="Gene3D" id="1.20.120.1910">
    <property type="entry name" value="Cysteine-tRNA ligase, C-terminal anti-codon recognition domain"/>
    <property type="match status" value="1"/>
</dbReference>
<feature type="binding site" evidence="12">
    <location>
        <position position="293"/>
    </location>
    <ligand>
        <name>ATP</name>
        <dbReference type="ChEBI" id="CHEBI:30616"/>
    </ligand>
</feature>
<dbReference type="NCBIfam" id="TIGR00435">
    <property type="entry name" value="cysS"/>
    <property type="match status" value="1"/>
</dbReference>
<evidence type="ECO:0000256" key="2">
    <source>
        <dbReference type="ARBA" id="ARBA00005594"/>
    </source>
</evidence>
<dbReference type="InterPro" id="IPR009080">
    <property type="entry name" value="tRNAsynth_Ia_anticodon-bd"/>
</dbReference>
<dbReference type="InterPro" id="IPR032678">
    <property type="entry name" value="tRNA-synt_1_cat_dom"/>
</dbReference>
<dbReference type="GO" id="GO:0006423">
    <property type="term" value="P:cysteinyl-tRNA aminoacylation"/>
    <property type="evidence" value="ECO:0007669"/>
    <property type="project" value="UniProtKB-UniRule"/>
</dbReference>
<keyword evidence="7 12" id="KW-0862">Zinc</keyword>
<evidence type="ECO:0000256" key="6">
    <source>
        <dbReference type="ARBA" id="ARBA00022741"/>
    </source>
</evidence>
<feature type="short sequence motif" description="'KMSKS' region" evidence="12">
    <location>
        <begin position="290"/>
        <end position="294"/>
    </location>
</feature>
<dbReference type="InterPro" id="IPR015273">
    <property type="entry name" value="Cys-tRNA-synt_Ia_DALR"/>
</dbReference>
<dbReference type="Pfam" id="PF01406">
    <property type="entry name" value="tRNA-synt_1e"/>
    <property type="match status" value="1"/>
</dbReference>
<comment type="subcellular location">
    <subcellularLocation>
        <location evidence="1 12">Cytoplasm</location>
    </subcellularLocation>
</comment>
<keyword evidence="8 12" id="KW-0067">ATP-binding</keyword>
<evidence type="ECO:0000256" key="4">
    <source>
        <dbReference type="ARBA" id="ARBA00022598"/>
    </source>
</evidence>
<dbReference type="Pfam" id="PF09190">
    <property type="entry name" value="DALR_2"/>
    <property type="match status" value="1"/>
</dbReference>
<dbReference type="Gene3D" id="3.40.50.620">
    <property type="entry name" value="HUPs"/>
    <property type="match status" value="1"/>
</dbReference>
<dbReference type="HAMAP" id="MF_00041">
    <property type="entry name" value="Cys_tRNA_synth"/>
    <property type="match status" value="1"/>
</dbReference>
<evidence type="ECO:0000256" key="13">
    <source>
        <dbReference type="SAM" id="MobiDB-lite"/>
    </source>
</evidence>
<feature type="binding site" evidence="12">
    <location>
        <position position="262"/>
    </location>
    <ligand>
        <name>Zn(2+)</name>
        <dbReference type="ChEBI" id="CHEBI:29105"/>
    </ligand>
</feature>
<keyword evidence="16" id="KW-1185">Reference proteome</keyword>
<evidence type="ECO:0000256" key="11">
    <source>
        <dbReference type="ARBA" id="ARBA00047398"/>
    </source>
</evidence>
<dbReference type="SUPFAM" id="SSF47323">
    <property type="entry name" value="Anticodon-binding domain of a subclass of class I aminoacyl-tRNA synthetases"/>
    <property type="match status" value="1"/>
</dbReference>
<evidence type="ECO:0000256" key="5">
    <source>
        <dbReference type="ARBA" id="ARBA00022723"/>
    </source>
</evidence>
<keyword evidence="4 12" id="KW-0436">Ligase</keyword>
<keyword evidence="3 12" id="KW-0963">Cytoplasm</keyword>
<dbReference type="GO" id="GO:0005524">
    <property type="term" value="F:ATP binding"/>
    <property type="evidence" value="ECO:0007669"/>
    <property type="project" value="UniProtKB-UniRule"/>
</dbReference>
<accession>A0A7D5L9Y5</accession>
<keyword evidence="9 12" id="KW-0648">Protein biosynthesis</keyword>
<dbReference type="EC" id="6.1.1.16" evidence="12"/>
<dbReference type="InterPro" id="IPR015803">
    <property type="entry name" value="Cys-tRNA-ligase"/>
</dbReference>
<dbReference type="GeneID" id="56037395"/>
<dbReference type="SUPFAM" id="SSF52374">
    <property type="entry name" value="Nucleotidylyl transferase"/>
    <property type="match status" value="1"/>
</dbReference>
<protein>
    <recommendedName>
        <fullName evidence="12">Cysteine--tRNA ligase</fullName>
        <ecNumber evidence="12">6.1.1.16</ecNumber>
    </recommendedName>
    <alternativeName>
        <fullName evidence="12">Cysteinyl-tRNA synthetase</fullName>
        <shortName evidence="12">CysRS</shortName>
    </alternativeName>
</protein>
<evidence type="ECO:0000256" key="10">
    <source>
        <dbReference type="ARBA" id="ARBA00023146"/>
    </source>
</evidence>
<dbReference type="RefSeq" id="WP_179268258.1">
    <property type="nucleotide sequence ID" value="NZ_CP058579.1"/>
</dbReference>
<feature type="binding site" evidence="12">
    <location>
        <position position="233"/>
    </location>
    <ligand>
        <name>Zn(2+)</name>
        <dbReference type="ChEBI" id="CHEBI:29105"/>
    </ligand>
</feature>
<dbReference type="PANTHER" id="PTHR10890">
    <property type="entry name" value="CYSTEINYL-TRNA SYNTHETASE"/>
    <property type="match status" value="1"/>
</dbReference>
<evidence type="ECO:0000256" key="1">
    <source>
        <dbReference type="ARBA" id="ARBA00004496"/>
    </source>
</evidence>
<evidence type="ECO:0000313" key="16">
    <source>
        <dbReference type="Proteomes" id="UP000509626"/>
    </source>
</evidence>
<feature type="region of interest" description="Disordered" evidence="13">
    <location>
        <begin position="199"/>
        <end position="219"/>
    </location>
</feature>
<keyword evidence="10 12" id="KW-0030">Aminoacyl-tRNA synthetase</keyword>
<dbReference type="GO" id="GO:0008270">
    <property type="term" value="F:zinc ion binding"/>
    <property type="evidence" value="ECO:0007669"/>
    <property type="project" value="UniProtKB-UniRule"/>
</dbReference>
<dbReference type="EMBL" id="CP058579">
    <property type="protein sequence ID" value="QLG61673.1"/>
    <property type="molecule type" value="Genomic_DNA"/>
</dbReference>
<feature type="binding site" evidence="12">
    <location>
        <position position="258"/>
    </location>
    <ligand>
        <name>Zn(2+)</name>
        <dbReference type="ChEBI" id="CHEBI:29105"/>
    </ligand>
</feature>
<evidence type="ECO:0000259" key="14">
    <source>
        <dbReference type="SMART" id="SM00840"/>
    </source>
</evidence>
<evidence type="ECO:0000256" key="12">
    <source>
        <dbReference type="HAMAP-Rule" id="MF_00041"/>
    </source>
</evidence>
<gene>
    <name evidence="12" type="primary">cysS</name>
    <name evidence="15" type="ORF">HUG12_08010</name>
</gene>
<feature type="binding site" evidence="12">
    <location>
        <position position="29"/>
    </location>
    <ligand>
        <name>Zn(2+)</name>
        <dbReference type="ChEBI" id="CHEBI:29105"/>
    </ligand>
</feature>
<comment type="catalytic activity">
    <reaction evidence="11 12">
        <text>tRNA(Cys) + L-cysteine + ATP = L-cysteinyl-tRNA(Cys) + AMP + diphosphate</text>
        <dbReference type="Rhea" id="RHEA:17773"/>
        <dbReference type="Rhea" id="RHEA-COMP:9661"/>
        <dbReference type="Rhea" id="RHEA-COMP:9679"/>
        <dbReference type="ChEBI" id="CHEBI:30616"/>
        <dbReference type="ChEBI" id="CHEBI:33019"/>
        <dbReference type="ChEBI" id="CHEBI:35235"/>
        <dbReference type="ChEBI" id="CHEBI:78442"/>
        <dbReference type="ChEBI" id="CHEBI:78517"/>
        <dbReference type="ChEBI" id="CHEBI:456215"/>
        <dbReference type="EC" id="6.1.1.16"/>
    </reaction>
</comment>
<evidence type="ECO:0000256" key="8">
    <source>
        <dbReference type="ARBA" id="ARBA00022840"/>
    </source>
</evidence>
<evidence type="ECO:0000256" key="7">
    <source>
        <dbReference type="ARBA" id="ARBA00022833"/>
    </source>
</evidence>
<dbReference type="InterPro" id="IPR024909">
    <property type="entry name" value="Cys-tRNA/MSH_ligase"/>
</dbReference>
<dbReference type="GO" id="GO:0005737">
    <property type="term" value="C:cytoplasm"/>
    <property type="evidence" value="ECO:0007669"/>
    <property type="project" value="UniProtKB-SubCell"/>
</dbReference>
<dbReference type="AlphaFoldDB" id="A0A7D5L9Y5"/>
<evidence type="ECO:0000256" key="9">
    <source>
        <dbReference type="ARBA" id="ARBA00022917"/>
    </source>
</evidence>
<name>A0A7D5L9Y5_9EURY</name>
<evidence type="ECO:0000256" key="3">
    <source>
        <dbReference type="ARBA" id="ARBA00022490"/>
    </source>
</evidence>
<dbReference type="GO" id="GO:0004817">
    <property type="term" value="F:cysteine-tRNA ligase activity"/>
    <property type="evidence" value="ECO:0007669"/>
    <property type="project" value="UniProtKB-UniRule"/>
</dbReference>
<reference evidence="15 16" key="1">
    <citation type="submission" date="2020-06" db="EMBL/GenBank/DDBJ databases">
        <title>NJ-3-1, isolated from saline soil.</title>
        <authorList>
            <person name="Cui H.L."/>
            <person name="Shi X."/>
        </authorList>
    </citation>
    <scope>NUCLEOTIDE SEQUENCE [LARGE SCALE GENOMIC DNA]</scope>
    <source>
        <strain evidence="15 16">NJ-3-1</strain>
    </source>
</reference>
<dbReference type="Proteomes" id="UP000509626">
    <property type="component" value="Chromosome"/>
</dbReference>
<sequence>MTLSVTDTLTGERRAFEVDDDGEVLLYVCGLTVSDDAHLGHARLWFHADVLHRWLAYLGYDVRHVENVTDVNEKITARVGEREGWETEADVARHFTGETIENMRRLNLLRAEVYPRVSEHVPEIIDLIGALVERGYAYETNGSVYFDVTRFDRYGDLSNQRLDELESDADPDELAEKRHPADFALWKAGGVDEDAVREHRKHDHGEGDGDGLPSGQTWESPWGEGRPGWHIECSAMSMTHLGETLDVHMGGRDLVFPHHENEIAQSEAATGHTFARYWLHNGLLRTKEDKMSSSLGNFFTASDALDEFGVNVVRTFYLGAQYRGDQTFSEDAVAEAEERWERLERAYEAAVEACDSVDARTKREDPALREAVGTARGEFTAAMNDDLDVRTAFNALLDLGRAVNRHVDSAVASDAAGASADADGPDGYDYRGLRRAVETFEEFGGDVFGLELGREAAGDVELAGDLVELVLDVREEERAAGNYERADELRDDLEALGVAVEDGEDGATYRFE</sequence>
<keyword evidence="6 12" id="KW-0547">Nucleotide-binding</keyword>
<comment type="similarity">
    <text evidence="2 12">Belongs to the class-I aminoacyl-tRNA synthetase family.</text>
</comment>
<dbReference type="Pfam" id="PF23493">
    <property type="entry name" value="CysS_C"/>
    <property type="match status" value="1"/>
</dbReference>
<keyword evidence="5 12" id="KW-0479">Metal-binding</keyword>
<organism evidence="15 16">
    <name type="scientific">Halorarum salinum</name>
    <dbReference type="NCBI Taxonomy" id="2743089"/>
    <lineage>
        <taxon>Archaea</taxon>
        <taxon>Methanobacteriati</taxon>
        <taxon>Methanobacteriota</taxon>
        <taxon>Stenosarchaea group</taxon>
        <taxon>Halobacteria</taxon>
        <taxon>Halobacteriales</taxon>
        <taxon>Haloferacaceae</taxon>
        <taxon>Halorarum</taxon>
    </lineage>
</organism>
<comment type="cofactor">
    <cofactor evidence="12">
        <name>Zn(2+)</name>
        <dbReference type="ChEBI" id="CHEBI:29105"/>
    </cofactor>
    <text evidence="12">Binds 1 zinc ion per subunit.</text>
</comment>